<keyword evidence="1" id="KW-0812">Transmembrane</keyword>
<organism evidence="3 4">
    <name type="scientific">Loktanella salsilacus</name>
    <dbReference type="NCBI Taxonomy" id="195913"/>
    <lineage>
        <taxon>Bacteria</taxon>
        <taxon>Pseudomonadati</taxon>
        <taxon>Pseudomonadota</taxon>
        <taxon>Alphaproteobacteria</taxon>
        <taxon>Rhodobacterales</taxon>
        <taxon>Roseobacteraceae</taxon>
        <taxon>Loktanella</taxon>
    </lineage>
</organism>
<keyword evidence="1" id="KW-1133">Transmembrane helix</keyword>
<dbReference type="SUPFAM" id="SSF53300">
    <property type="entry name" value="vWA-like"/>
    <property type="match status" value="1"/>
</dbReference>
<protein>
    <submittedName>
        <fullName evidence="3">Putative Flp pilus-assembly TadE/G-like</fullName>
    </submittedName>
</protein>
<dbReference type="Pfam" id="PF13400">
    <property type="entry name" value="Tad"/>
    <property type="match status" value="1"/>
</dbReference>
<gene>
    <name evidence="3" type="ORF">SAMN04488004_101302</name>
</gene>
<evidence type="ECO:0000259" key="2">
    <source>
        <dbReference type="Pfam" id="PF13400"/>
    </source>
</evidence>
<feature type="transmembrane region" description="Helical" evidence="1">
    <location>
        <begin position="30"/>
        <end position="49"/>
    </location>
</feature>
<evidence type="ECO:0000313" key="3">
    <source>
        <dbReference type="EMBL" id="SFK74777.1"/>
    </source>
</evidence>
<name>A0A1I4C2Y1_9RHOB</name>
<proteinExistence type="predicted"/>
<keyword evidence="4" id="KW-1185">Reference proteome</keyword>
<dbReference type="RefSeq" id="WP_090184539.1">
    <property type="nucleotide sequence ID" value="NZ_FOTF01000001.1"/>
</dbReference>
<reference evidence="3 4" key="1">
    <citation type="submission" date="2016-10" db="EMBL/GenBank/DDBJ databases">
        <authorList>
            <person name="de Groot N.N."/>
        </authorList>
    </citation>
    <scope>NUCLEOTIDE SEQUENCE [LARGE SCALE GENOMIC DNA]</scope>
    <source>
        <strain evidence="3 4">DSM 16199</strain>
    </source>
</reference>
<evidence type="ECO:0000256" key="1">
    <source>
        <dbReference type="SAM" id="Phobius"/>
    </source>
</evidence>
<feature type="domain" description="Putative Flp pilus-assembly TadG-like N-terminal" evidence="2">
    <location>
        <begin position="31"/>
        <end position="74"/>
    </location>
</feature>
<dbReference type="STRING" id="195913.SAMN04488004_101302"/>
<dbReference type="InterPro" id="IPR028087">
    <property type="entry name" value="Tad_N"/>
</dbReference>
<dbReference type="InterPro" id="IPR036465">
    <property type="entry name" value="vWFA_dom_sf"/>
</dbReference>
<dbReference type="Proteomes" id="UP000199550">
    <property type="component" value="Unassembled WGS sequence"/>
</dbReference>
<keyword evidence="1" id="KW-0472">Membrane</keyword>
<sequence length="520" mass="57668">MRHTGQSHSQRSNRLRGWLLHLVRSEDGNLFLVFMPMLFIMMVWGGIAVDLMRFESRRATLQGVTDRATLAAANLDQSQDPASVVADYFAKSGLADSMDGPPIIEQGFKRREVSVKGRYELDTFFMRHLNNILYANNSENDFKTLTAIANSTAVQGVGAVEVSLVLDLSGSMYYYINGTTTRRIDKLRTAAVKFVETLLVPEFKDRISVSLVPYSEHVNVGPNVFNLLNVDQTHNFSHCVELPASAFTTTSFSASVGYEQTQNIQTNANGFGSASKAASGYTRDSSNPVLDQPVCPKETFERIIPISQNSSEITTAIRQFQPRAGTSIFLGLKWGTTLLDPTFQTTAARLPNGVIDAAFADRPEPYEASDAASAKVRSLKYLVLMTDGYNDRSYRMRDDYYDDPSERYYWAHHNLSWAMQSSNSGPRLSQCNYLNCSEYYTASQGVGYMRSMCTAAKDKGIIIYTISMSGDDADADAVAGRTEMANCASTSNHFFATSGQELDEIFANIAKQITDLRLTQ</sequence>
<dbReference type="AlphaFoldDB" id="A0A1I4C2Y1"/>
<evidence type="ECO:0000313" key="4">
    <source>
        <dbReference type="Proteomes" id="UP000199550"/>
    </source>
</evidence>
<accession>A0A1I4C2Y1</accession>
<dbReference type="Gene3D" id="3.40.50.410">
    <property type="entry name" value="von Willebrand factor, type A domain"/>
    <property type="match status" value="1"/>
</dbReference>
<dbReference type="EMBL" id="FOTF01000001">
    <property type="protein sequence ID" value="SFK74777.1"/>
    <property type="molecule type" value="Genomic_DNA"/>
</dbReference>